<evidence type="ECO:0000259" key="7">
    <source>
        <dbReference type="PROSITE" id="PS51294"/>
    </source>
</evidence>
<dbReference type="CDD" id="cd00167">
    <property type="entry name" value="SANT"/>
    <property type="match status" value="2"/>
</dbReference>
<organism evidence="8 9">
    <name type="scientific">Entomortierella parvispora</name>
    <dbReference type="NCBI Taxonomy" id="205924"/>
    <lineage>
        <taxon>Eukaryota</taxon>
        <taxon>Fungi</taxon>
        <taxon>Fungi incertae sedis</taxon>
        <taxon>Mucoromycota</taxon>
        <taxon>Mortierellomycotina</taxon>
        <taxon>Mortierellomycetes</taxon>
        <taxon>Mortierellales</taxon>
        <taxon>Mortierellaceae</taxon>
        <taxon>Entomortierella</taxon>
    </lineage>
</organism>
<dbReference type="InterPro" id="IPR017884">
    <property type="entry name" value="SANT_dom"/>
</dbReference>
<dbReference type="InterPro" id="IPR001005">
    <property type="entry name" value="SANT/Myb"/>
</dbReference>
<evidence type="ECO:0000259" key="6">
    <source>
        <dbReference type="PROSITE" id="PS51293"/>
    </source>
</evidence>
<dbReference type="InterPro" id="IPR009057">
    <property type="entry name" value="Homeodomain-like_sf"/>
</dbReference>
<evidence type="ECO:0000256" key="1">
    <source>
        <dbReference type="ARBA" id="ARBA00004123"/>
    </source>
</evidence>
<dbReference type="InterPro" id="IPR017930">
    <property type="entry name" value="Myb_dom"/>
</dbReference>
<proteinExistence type="predicted"/>
<dbReference type="PROSITE" id="PS50090">
    <property type="entry name" value="MYB_LIKE"/>
    <property type="match status" value="3"/>
</dbReference>
<feature type="domain" description="Myb-like" evidence="5">
    <location>
        <begin position="35"/>
        <end position="100"/>
    </location>
</feature>
<dbReference type="SMART" id="SM00717">
    <property type="entry name" value="SANT"/>
    <property type="match status" value="3"/>
</dbReference>
<reference evidence="8" key="1">
    <citation type="submission" date="2021-11" db="EMBL/GenBank/DDBJ databases">
        <authorList>
            <person name="Herlambang A."/>
            <person name="Guo Y."/>
            <person name="Takashima Y."/>
            <person name="Nishizawa T."/>
        </authorList>
    </citation>
    <scope>NUCLEOTIDE SEQUENCE</scope>
    <source>
        <strain evidence="8">E1425</strain>
    </source>
</reference>
<name>A0A9P3HLP6_9FUNG</name>
<protein>
    <submittedName>
        <fullName evidence="8">Uncharacterized protein</fullName>
    </submittedName>
</protein>
<dbReference type="Proteomes" id="UP000827284">
    <property type="component" value="Unassembled WGS sequence"/>
</dbReference>
<keyword evidence="9" id="KW-1185">Reference proteome</keyword>
<evidence type="ECO:0000256" key="3">
    <source>
        <dbReference type="ARBA" id="ARBA00023242"/>
    </source>
</evidence>
<feature type="compositionally biased region" description="Low complexity" evidence="4">
    <location>
        <begin position="68"/>
        <end position="81"/>
    </location>
</feature>
<feature type="region of interest" description="Disordered" evidence="4">
    <location>
        <begin position="68"/>
        <end position="88"/>
    </location>
</feature>
<dbReference type="PROSITE" id="PS51293">
    <property type="entry name" value="SANT"/>
    <property type="match status" value="1"/>
</dbReference>
<dbReference type="GO" id="GO:0003700">
    <property type="term" value="F:DNA-binding transcription factor activity"/>
    <property type="evidence" value="ECO:0007669"/>
    <property type="project" value="TreeGrafter"/>
</dbReference>
<comment type="subcellular location">
    <subcellularLocation>
        <location evidence="1">Nucleus</location>
    </subcellularLocation>
</comment>
<dbReference type="Pfam" id="PF13921">
    <property type="entry name" value="Myb_DNA-bind_6"/>
    <property type="match status" value="1"/>
</dbReference>
<sequence>MPHQPISVLEAKLQELETKSASSIAGVKKRPTFQRWTPEEDKQLLKAVDEFGNEGHWTEISDLYFLEGSSSSNSQTGQGIQKKTTSRSPRSCHLRWKFLQSESGFRQGPWSAEELELFQELVHTAPRPSDESFLNTEGEEETSAVLNDWDAISEAIGTRSPAQCYSQFKTVMHSGHKGKWTVDEVNKLLEARELYGGDWQKVSKHVGTRAPGQVRQKWNQFSEDVLRRLEARRAKGGKQ</sequence>
<feature type="domain" description="Myb-like" evidence="5">
    <location>
        <begin position="177"/>
        <end position="222"/>
    </location>
</feature>
<dbReference type="EMBL" id="BQFW01000015">
    <property type="protein sequence ID" value="GJJ78808.1"/>
    <property type="molecule type" value="Genomic_DNA"/>
</dbReference>
<dbReference type="GO" id="GO:0005634">
    <property type="term" value="C:nucleus"/>
    <property type="evidence" value="ECO:0007669"/>
    <property type="project" value="UniProtKB-SubCell"/>
</dbReference>
<evidence type="ECO:0000256" key="4">
    <source>
        <dbReference type="SAM" id="MobiDB-lite"/>
    </source>
</evidence>
<dbReference type="Pfam" id="PF00249">
    <property type="entry name" value="Myb_DNA-binding"/>
    <property type="match status" value="1"/>
</dbReference>
<dbReference type="AlphaFoldDB" id="A0A9P3HLP6"/>
<evidence type="ECO:0000313" key="8">
    <source>
        <dbReference type="EMBL" id="GJJ78808.1"/>
    </source>
</evidence>
<accession>A0A9P3HLP6</accession>
<evidence type="ECO:0000259" key="5">
    <source>
        <dbReference type="PROSITE" id="PS50090"/>
    </source>
</evidence>
<evidence type="ECO:0000313" key="9">
    <source>
        <dbReference type="Proteomes" id="UP000827284"/>
    </source>
</evidence>
<dbReference type="PANTHER" id="PTHR46380:SF2">
    <property type="entry name" value="CYCLIN-D-BINDING MYB-LIKE TRANSCRIPTION FACTOR 1"/>
    <property type="match status" value="1"/>
</dbReference>
<dbReference type="PROSITE" id="PS51294">
    <property type="entry name" value="HTH_MYB"/>
    <property type="match status" value="1"/>
</dbReference>
<keyword evidence="2" id="KW-0238">DNA-binding</keyword>
<comment type="caution">
    <text evidence="8">The sequence shown here is derived from an EMBL/GenBank/DDBJ whole genome shotgun (WGS) entry which is preliminary data.</text>
</comment>
<dbReference type="PANTHER" id="PTHR46380">
    <property type="entry name" value="CYCLIN-D-BINDING MYB-LIKE TRANSCRIPTION FACTOR 1"/>
    <property type="match status" value="1"/>
</dbReference>
<gene>
    <name evidence="8" type="ORF">EMPS_11167</name>
</gene>
<feature type="domain" description="HTH myb-type" evidence="7">
    <location>
        <begin position="172"/>
        <end position="226"/>
    </location>
</feature>
<dbReference type="InterPro" id="IPR051651">
    <property type="entry name" value="DMTF1_DNA-bind_reg"/>
</dbReference>
<reference evidence="8" key="2">
    <citation type="journal article" date="2022" name="Microbiol. Resour. Announc.">
        <title>Whole-Genome Sequence of Entomortierella parvispora E1425, a Mucoromycotan Fungus Associated with Burkholderiaceae-Related Endosymbiotic Bacteria.</title>
        <authorList>
            <person name="Herlambang A."/>
            <person name="Guo Y."/>
            <person name="Takashima Y."/>
            <person name="Narisawa K."/>
            <person name="Ohta H."/>
            <person name="Nishizawa T."/>
        </authorList>
    </citation>
    <scope>NUCLEOTIDE SEQUENCE</scope>
    <source>
        <strain evidence="8">E1425</strain>
    </source>
</reference>
<dbReference type="Gene3D" id="1.10.10.60">
    <property type="entry name" value="Homeodomain-like"/>
    <property type="match status" value="3"/>
</dbReference>
<keyword evidence="3" id="KW-0539">Nucleus</keyword>
<dbReference type="GO" id="GO:0000976">
    <property type="term" value="F:transcription cis-regulatory region binding"/>
    <property type="evidence" value="ECO:0007669"/>
    <property type="project" value="TreeGrafter"/>
</dbReference>
<dbReference type="OrthoDB" id="2143914at2759"/>
<dbReference type="SUPFAM" id="SSF46689">
    <property type="entry name" value="Homeodomain-like"/>
    <property type="match status" value="2"/>
</dbReference>
<evidence type="ECO:0000256" key="2">
    <source>
        <dbReference type="ARBA" id="ARBA00023125"/>
    </source>
</evidence>
<feature type="domain" description="SANT" evidence="6">
    <location>
        <begin position="175"/>
        <end position="217"/>
    </location>
</feature>
<feature type="domain" description="Myb-like" evidence="5">
    <location>
        <begin position="102"/>
        <end position="172"/>
    </location>
</feature>